<dbReference type="EMBL" id="JAWCUI010000057">
    <property type="protein sequence ID" value="KAL1890938.1"/>
    <property type="molecule type" value="Genomic_DNA"/>
</dbReference>
<accession>A0ABR3YSV7</accession>
<feature type="region of interest" description="Disordered" evidence="1">
    <location>
        <begin position="113"/>
        <end position="144"/>
    </location>
</feature>
<evidence type="ECO:0000256" key="1">
    <source>
        <dbReference type="SAM" id="MobiDB-lite"/>
    </source>
</evidence>
<proteinExistence type="predicted"/>
<feature type="compositionally biased region" description="Polar residues" evidence="1">
    <location>
        <begin position="376"/>
        <end position="389"/>
    </location>
</feature>
<keyword evidence="3" id="KW-1185">Reference proteome</keyword>
<name>A0ABR3YSV7_9PEZI</name>
<dbReference type="Proteomes" id="UP001583186">
    <property type="component" value="Unassembled WGS sequence"/>
</dbReference>
<feature type="compositionally biased region" description="Basic and acidic residues" evidence="1">
    <location>
        <begin position="219"/>
        <end position="232"/>
    </location>
</feature>
<feature type="compositionally biased region" description="Acidic residues" evidence="1">
    <location>
        <begin position="120"/>
        <end position="134"/>
    </location>
</feature>
<evidence type="ECO:0000313" key="2">
    <source>
        <dbReference type="EMBL" id="KAL1890938.1"/>
    </source>
</evidence>
<evidence type="ECO:0000313" key="3">
    <source>
        <dbReference type="Proteomes" id="UP001583186"/>
    </source>
</evidence>
<gene>
    <name evidence="2" type="ORF">Sste5346_007935</name>
</gene>
<comment type="caution">
    <text evidence="2">The sequence shown here is derived from an EMBL/GenBank/DDBJ whole genome shotgun (WGS) entry which is preliminary data.</text>
</comment>
<feature type="region of interest" description="Disordered" evidence="1">
    <location>
        <begin position="376"/>
        <end position="395"/>
    </location>
</feature>
<feature type="region of interest" description="Disordered" evidence="1">
    <location>
        <begin position="211"/>
        <end position="232"/>
    </location>
</feature>
<feature type="region of interest" description="Disordered" evidence="1">
    <location>
        <begin position="408"/>
        <end position="486"/>
    </location>
</feature>
<sequence length="486" mass="52475">MASSRKRWMLTEDNLRRLQPSLIQPMAPVSISSGDDDDVVIAAENNEDPAVDAVIAREAPAARVARLRTWVYNAMLTLVGLGDEGVAVLAADELYIAGPGDVRLRANVQRHNTRLKGEGGDDDFDEEEVEDDDETSRQGPDLSDPAYWQAKLRYLEAKCRPLSQERRKRRRLAPPSQIAAEDAACAEAEARAAEGRGFGCGYNATSYQHQHKQAEVLSEEQRQRQREERQAREEARAERARIEQSKLLWRDKRSSIERWVQALPIPPVAPKTPSFWEATGGVPVPPYGGLGGPAFDSKNISSSAQYPHLAAALSDSSIVEITPAQFSSIQTPQTQETEKAHRPPVQQPQTLTINNMISTEGQPGLHVPHIVSAGTESTAPTAQPMQRQHSAAHAMADASLDLSAVTKDTAPPTAATPVTLAMDTPHTSASPGEVSPGDDVLAPGGSAAWPTSHKRGSHGGHQSTAAAPGKRRRIGTDTDNVDGGRT</sequence>
<organism evidence="2 3">
    <name type="scientific">Sporothrix stenoceras</name>
    <dbReference type="NCBI Taxonomy" id="5173"/>
    <lineage>
        <taxon>Eukaryota</taxon>
        <taxon>Fungi</taxon>
        <taxon>Dikarya</taxon>
        <taxon>Ascomycota</taxon>
        <taxon>Pezizomycotina</taxon>
        <taxon>Sordariomycetes</taxon>
        <taxon>Sordariomycetidae</taxon>
        <taxon>Ophiostomatales</taxon>
        <taxon>Ophiostomataceae</taxon>
        <taxon>Sporothrix</taxon>
    </lineage>
</organism>
<protein>
    <submittedName>
        <fullName evidence="2">Uncharacterized protein</fullName>
    </submittedName>
</protein>
<reference evidence="2 3" key="1">
    <citation type="journal article" date="2024" name="IMA Fungus">
        <title>IMA Genome - F19 : A genome assembly and annotation guide to empower mycologists, including annotated draft genome sequences of Ceratocystis pirilliformis, Diaporthe australafricana, Fusarium ophioides, Paecilomyces lecythidis, and Sporothrix stenoceras.</title>
        <authorList>
            <person name="Aylward J."/>
            <person name="Wilson A.M."/>
            <person name="Visagie C.M."/>
            <person name="Spraker J."/>
            <person name="Barnes I."/>
            <person name="Buitendag C."/>
            <person name="Ceriani C."/>
            <person name="Del Mar Angel L."/>
            <person name="du Plessis D."/>
            <person name="Fuchs T."/>
            <person name="Gasser K."/>
            <person name="Kramer D."/>
            <person name="Li W."/>
            <person name="Munsamy K."/>
            <person name="Piso A."/>
            <person name="Price J.L."/>
            <person name="Sonnekus B."/>
            <person name="Thomas C."/>
            <person name="van der Nest A."/>
            <person name="van Dijk A."/>
            <person name="van Heerden A."/>
            <person name="van Vuuren N."/>
            <person name="Yilmaz N."/>
            <person name="Duong T.A."/>
            <person name="van der Merwe N.A."/>
            <person name="Wingfield M.J."/>
            <person name="Wingfield B.D."/>
        </authorList>
    </citation>
    <scope>NUCLEOTIDE SEQUENCE [LARGE SCALE GENOMIC DNA]</scope>
    <source>
        <strain evidence="2 3">CMW 5346</strain>
    </source>
</reference>